<dbReference type="PANTHER" id="PTHR14952:SF14">
    <property type="entry name" value="ROPPORIN-1-LIKE PROTEIN"/>
    <property type="match status" value="1"/>
</dbReference>
<keyword evidence="3" id="KW-0969">Cilium</keyword>
<evidence type="ECO:0000256" key="6">
    <source>
        <dbReference type="ARBA" id="ARBA00040933"/>
    </source>
</evidence>
<dbReference type="PANTHER" id="PTHR14952">
    <property type="entry name" value="ROPPORIN-1-LIKE PROTEIN"/>
    <property type="match status" value="1"/>
</dbReference>
<dbReference type="FunFam" id="1.20.890.10:FF:000004">
    <property type="entry name" value="ropporin-1-like protein isoform X2"/>
    <property type="match status" value="1"/>
</dbReference>
<keyword evidence="2" id="KW-0282">Flagellum</keyword>
<dbReference type="InterPro" id="IPR047844">
    <property type="entry name" value="ROP_DD"/>
</dbReference>
<evidence type="ECO:0000256" key="3">
    <source>
        <dbReference type="ARBA" id="ARBA00023069"/>
    </source>
</evidence>
<comment type="caution">
    <text evidence="7">The sequence shown here is derived from an EMBL/GenBank/DDBJ whole genome shotgun (WGS) entry which is preliminary data.</text>
</comment>
<dbReference type="EMBL" id="AKHW03000190">
    <property type="protein sequence ID" value="KYO48457.1"/>
    <property type="molecule type" value="Genomic_DNA"/>
</dbReference>
<sequence>MRQARGREVLPGDGGTRVAAVTEGAGRDVARCLAAAGPELSSRSFFRVLLLDLTRIMPLPETMFCAQQIKIPPELPDILKQFTKAAIRTQPCDVLQWSAG</sequence>
<keyword evidence="4" id="KW-0966">Cell projection</keyword>
<evidence type="ECO:0000313" key="8">
    <source>
        <dbReference type="Proteomes" id="UP000050525"/>
    </source>
</evidence>
<reference evidence="7 8" key="1">
    <citation type="journal article" date="2012" name="Genome Biol.">
        <title>Sequencing three crocodilian genomes to illuminate the evolution of archosaurs and amniotes.</title>
        <authorList>
            <person name="St John J.A."/>
            <person name="Braun E.L."/>
            <person name="Isberg S.R."/>
            <person name="Miles L.G."/>
            <person name="Chong A.Y."/>
            <person name="Gongora J."/>
            <person name="Dalzell P."/>
            <person name="Moran C."/>
            <person name="Bed'hom B."/>
            <person name="Abzhanov A."/>
            <person name="Burgess S.C."/>
            <person name="Cooksey A.M."/>
            <person name="Castoe T.A."/>
            <person name="Crawford N.G."/>
            <person name="Densmore L.D."/>
            <person name="Drew J.C."/>
            <person name="Edwards S.V."/>
            <person name="Faircloth B.C."/>
            <person name="Fujita M.K."/>
            <person name="Greenwold M.J."/>
            <person name="Hoffmann F.G."/>
            <person name="Howard J.M."/>
            <person name="Iguchi T."/>
            <person name="Janes D.E."/>
            <person name="Khan S.Y."/>
            <person name="Kohno S."/>
            <person name="de Koning A.J."/>
            <person name="Lance S.L."/>
            <person name="McCarthy F.M."/>
            <person name="McCormack J.E."/>
            <person name="Merchant M.E."/>
            <person name="Peterson D.G."/>
            <person name="Pollock D.D."/>
            <person name="Pourmand N."/>
            <person name="Raney B.J."/>
            <person name="Roessler K.A."/>
            <person name="Sanford J.R."/>
            <person name="Sawyer R.H."/>
            <person name="Schmidt C.J."/>
            <person name="Triplett E.W."/>
            <person name="Tuberville T.D."/>
            <person name="Venegas-Anaya M."/>
            <person name="Howard J.T."/>
            <person name="Jarvis E.D."/>
            <person name="Guillette L.J.Jr."/>
            <person name="Glenn T.C."/>
            <person name="Green R.E."/>
            <person name="Ray D.A."/>
        </authorList>
    </citation>
    <scope>NUCLEOTIDE SEQUENCE [LARGE SCALE GENOMIC DNA]</scope>
    <source>
        <strain evidence="7">KSC_2009_1</strain>
    </source>
</reference>
<proteinExistence type="inferred from homology"/>
<comment type="subcellular location">
    <subcellularLocation>
        <location evidence="1">Cell projection</location>
        <location evidence="1">Cilium</location>
        <location evidence="1">Flagellum</location>
    </subcellularLocation>
</comment>
<accession>A0A151PH52</accession>
<comment type="similarity">
    <text evidence="5">Belongs to the ropporin family.</text>
</comment>
<keyword evidence="8" id="KW-1185">Reference proteome</keyword>
<dbReference type="AlphaFoldDB" id="A0A151PH52"/>
<evidence type="ECO:0000256" key="5">
    <source>
        <dbReference type="ARBA" id="ARBA00035651"/>
    </source>
</evidence>
<evidence type="ECO:0000256" key="4">
    <source>
        <dbReference type="ARBA" id="ARBA00023273"/>
    </source>
</evidence>
<dbReference type="Proteomes" id="UP000050525">
    <property type="component" value="Unassembled WGS sequence"/>
</dbReference>
<dbReference type="CDD" id="cd23019">
    <property type="entry name" value="DD_ROP"/>
    <property type="match status" value="1"/>
</dbReference>
<dbReference type="GO" id="GO:0031514">
    <property type="term" value="C:motile cilium"/>
    <property type="evidence" value="ECO:0007669"/>
    <property type="project" value="UniProtKB-SubCell"/>
</dbReference>
<organism evidence="7 8">
    <name type="scientific">Alligator mississippiensis</name>
    <name type="common">American alligator</name>
    <dbReference type="NCBI Taxonomy" id="8496"/>
    <lineage>
        <taxon>Eukaryota</taxon>
        <taxon>Metazoa</taxon>
        <taxon>Chordata</taxon>
        <taxon>Craniata</taxon>
        <taxon>Vertebrata</taxon>
        <taxon>Euteleostomi</taxon>
        <taxon>Archelosauria</taxon>
        <taxon>Archosauria</taxon>
        <taxon>Crocodylia</taxon>
        <taxon>Alligatoridae</taxon>
        <taxon>Alligatorinae</taxon>
        <taxon>Alligator</taxon>
    </lineage>
</organism>
<evidence type="ECO:0000256" key="1">
    <source>
        <dbReference type="ARBA" id="ARBA00004230"/>
    </source>
</evidence>
<gene>
    <name evidence="7" type="ORF">Y1Q_0022654</name>
</gene>
<protein>
    <recommendedName>
        <fullName evidence="6">Ropporin-1-like protein</fullName>
    </recommendedName>
</protein>
<name>A0A151PH52_ALLMI</name>
<dbReference type="Gene3D" id="1.20.890.10">
    <property type="entry name" value="cAMP-dependent protein kinase regulatory subunit, dimerization-anchoring domain"/>
    <property type="match status" value="1"/>
</dbReference>
<evidence type="ECO:0000256" key="2">
    <source>
        <dbReference type="ARBA" id="ARBA00022846"/>
    </source>
</evidence>
<dbReference type="SUPFAM" id="SSF47391">
    <property type="entry name" value="Dimerization-anchoring domain of cAMP-dependent PK regulatory subunit"/>
    <property type="match status" value="1"/>
</dbReference>
<evidence type="ECO:0000313" key="7">
    <source>
        <dbReference type="EMBL" id="KYO48457.1"/>
    </source>
</evidence>